<feature type="binding site" description="covalent" evidence="13">
    <location>
        <position position="85"/>
    </location>
    <ligand>
        <name>heme c</name>
        <dbReference type="ChEBI" id="CHEBI:61717"/>
        <label>1</label>
    </ligand>
</feature>
<dbReference type="InterPro" id="IPR009056">
    <property type="entry name" value="Cyt_c-like_dom"/>
</dbReference>
<evidence type="ECO:0000256" key="8">
    <source>
        <dbReference type="ARBA" id="ARBA00022982"/>
    </source>
</evidence>
<dbReference type="Pfam" id="PF03150">
    <property type="entry name" value="CCP_MauG"/>
    <property type="match status" value="1"/>
</dbReference>
<dbReference type="GO" id="GO:0042597">
    <property type="term" value="C:periplasmic space"/>
    <property type="evidence" value="ECO:0007669"/>
    <property type="project" value="UniProtKB-SubCell"/>
</dbReference>
<proteinExistence type="predicted"/>
<dbReference type="GO" id="GO:0009055">
    <property type="term" value="F:electron transfer activity"/>
    <property type="evidence" value="ECO:0007669"/>
    <property type="project" value="InterPro"/>
</dbReference>
<evidence type="ECO:0000256" key="4">
    <source>
        <dbReference type="ARBA" id="ARBA00022617"/>
    </source>
</evidence>
<dbReference type="EMBL" id="NTMR01000020">
    <property type="protein sequence ID" value="PBK03310.1"/>
    <property type="molecule type" value="Genomic_DNA"/>
</dbReference>
<keyword evidence="7" id="KW-0574">Periplasm</keyword>
<evidence type="ECO:0000256" key="7">
    <source>
        <dbReference type="ARBA" id="ARBA00022764"/>
    </source>
</evidence>
<dbReference type="InterPro" id="IPR004852">
    <property type="entry name" value="Di-haem_cyt_c_peroxidsae"/>
</dbReference>
<accession>A0A2A3MEN1</accession>
<protein>
    <recommendedName>
        <fullName evidence="12">Methylamine utilization protein MauG</fullName>
    </recommendedName>
</protein>
<organism evidence="16 17">
    <name type="scientific">Pseudomonas abyssi</name>
    <dbReference type="NCBI Taxonomy" id="170540"/>
    <lineage>
        <taxon>Bacteria</taxon>
        <taxon>Pseudomonadati</taxon>
        <taxon>Pseudomonadota</taxon>
        <taxon>Gammaproteobacteria</taxon>
        <taxon>Pseudomonadales</taxon>
        <taxon>Pseudomonadaceae</taxon>
        <taxon>Pseudomonas</taxon>
    </lineage>
</organism>
<comment type="PTM">
    <text evidence="13">Binds 2 heme groups per subunit.</text>
</comment>
<comment type="pathway">
    <text evidence="2">One-carbon metabolism; methylamine degradation.</text>
</comment>
<evidence type="ECO:0000256" key="14">
    <source>
        <dbReference type="PIRSR" id="PIRSR000294-2"/>
    </source>
</evidence>
<comment type="cofactor">
    <cofactor evidence="13">
        <name>heme</name>
        <dbReference type="ChEBI" id="CHEBI:30413"/>
    </cofactor>
    <text evidence="13">Binds 2 heme groups.</text>
</comment>
<sequence>MRWYLVLLLWVGEVIADPALIERYRQAREHWPPATLDDGVQAQPLAALPAAPPCPASNPCSEASRVLGKQLFFERRLSGSGQLACASCHDPDLGWADGRRQAIGHNRQVGNMNSPTVVNSGYLQRLFWDGRADSLEQQAMASWLNPVEMAGDPAVAIATLERIPGYAELFAQAYGDATISSERIVNAIASFSRSLTLTNTRFDLFMRGDTDALDEREIRGLHLFRTKARCMNCHNGSLLSDQSFHHLGTSFHTVGNFKGRYQVTGDVSEVGAFRTPPLRGVGKTAPYLHTGMATDLDMLLSLYNMGWWQNAEIPDSGDSTPQAQLSPHIRPLQLEADDLADLKAFLLSLTGSMPHIAVPAELPEALSVE</sequence>
<dbReference type="SUPFAM" id="SSF46626">
    <property type="entry name" value="Cytochrome c"/>
    <property type="match status" value="2"/>
</dbReference>
<feature type="binding site" description="axial binding residue" evidence="14">
    <location>
        <position position="234"/>
    </location>
    <ligand>
        <name>heme c</name>
        <dbReference type="ChEBI" id="CHEBI:61717"/>
        <label>2</label>
    </ligand>
    <ligandPart>
        <name>Fe</name>
        <dbReference type="ChEBI" id="CHEBI:18248"/>
    </ligandPart>
</feature>
<feature type="binding site" description="covalent" evidence="13">
    <location>
        <position position="88"/>
    </location>
    <ligand>
        <name>heme c</name>
        <dbReference type="ChEBI" id="CHEBI:61717"/>
        <label>1</label>
    </ligand>
</feature>
<comment type="function">
    <text evidence="11">Involved in methylamine metabolism. Essential for the maturation of the beta subunit of MADH, presumably via a step in the biosynthesis of tryptophan tryptophylquinone (TTQ), the cofactor of MADH.</text>
</comment>
<reference evidence="16 17" key="1">
    <citation type="submission" date="2017-09" db="EMBL/GenBank/DDBJ databases">
        <title>Pseudomonas abyssi sp. nov. isolated from Abyssopelagic Water.</title>
        <authorList>
            <person name="Wei Y."/>
        </authorList>
    </citation>
    <scope>NUCLEOTIDE SEQUENCE [LARGE SCALE GENOMIC DNA]</scope>
    <source>
        <strain evidence="16 17">MT5</strain>
    </source>
</reference>
<keyword evidence="5 14" id="KW-0479">Metal-binding</keyword>
<evidence type="ECO:0000256" key="9">
    <source>
        <dbReference type="ARBA" id="ARBA00023002"/>
    </source>
</evidence>
<dbReference type="Proteomes" id="UP000242313">
    <property type="component" value="Unassembled WGS sequence"/>
</dbReference>
<dbReference type="InterPro" id="IPR026259">
    <property type="entry name" value="MauG/Cytc_peroxidase"/>
</dbReference>
<keyword evidence="17" id="KW-1185">Reference proteome</keyword>
<dbReference type="InterPro" id="IPR051395">
    <property type="entry name" value="Cytochrome_c_Peroxidase/MauG"/>
</dbReference>
<keyword evidence="4 13" id="KW-0349">Heme</keyword>
<evidence type="ECO:0000313" key="16">
    <source>
        <dbReference type="EMBL" id="PBK03310.1"/>
    </source>
</evidence>
<evidence type="ECO:0000256" key="5">
    <source>
        <dbReference type="ARBA" id="ARBA00022723"/>
    </source>
</evidence>
<evidence type="ECO:0000256" key="12">
    <source>
        <dbReference type="ARBA" id="ARBA00073576"/>
    </source>
</evidence>
<name>A0A2A3MEN1_9PSED</name>
<evidence type="ECO:0000256" key="1">
    <source>
        <dbReference type="ARBA" id="ARBA00004418"/>
    </source>
</evidence>
<evidence type="ECO:0000256" key="13">
    <source>
        <dbReference type="PIRSR" id="PIRSR000294-1"/>
    </source>
</evidence>
<gene>
    <name evidence="16" type="ORF">CNQ84_14980</name>
</gene>
<dbReference type="Gene3D" id="1.10.760.10">
    <property type="entry name" value="Cytochrome c-like domain"/>
    <property type="match status" value="2"/>
</dbReference>
<dbReference type="PANTHER" id="PTHR30600">
    <property type="entry name" value="CYTOCHROME C PEROXIDASE-RELATED"/>
    <property type="match status" value="1"/>
</dbReference>
<keyword evidence="9" id="KW-0560">Oxidoreductase</keyword>
<dbReference type="InterPro" id="IPR036909">
    <property type="entry name" value="Cyt_c-like_dom_sf"/>
</dbReference>
<dbReference type="AlphaFoldDB" id="A0A2A3MEN1"/>
<evidence type="ECO:0000256" key="6">
    <source>
        <dbReference type="ARBA" id="ARBA00022729"/>
    </source>
</evidence>
<keyword evidence="8" id="KW-0249">Electron transport</keyword>
<dbReference type="RefSeq" id="WP_096005646.1">
    <property type="nucleotide sequence ID" value="NZ_NTMR01000020.1"/>
</dbReference>
<comment type="subcellular location">
    <subcellularLocation>
        <location evidence="1">Periplasm</location>
    </subcellularLocation>
</comment>
<dbReference type="GO" id="GO:0046872">
    <property type="term" value="F:metal ion binding"/>
    <property type="evidence" value="ECO:0007669"/>
    <property type="project" value="UniProtKB-KW"/>
</dbReference>
<feature type="binding site" description="axial binding residue" evidence="14">
    <location>
        <position position="89"/>
    </location>
    <ligand>
        <name>heme c</name>
        <dbReference type="ChEBI" id="CHEBI:61717"/>
        <label>1</label>
    </ligand>
    <ligandPart>
        <name>Fe</name>
        <dbReference type="ChEBI" id="CHEBI:18248"/>
    </ligandPart>
</feature>
<feature type="binding site" description="covalent" evidence="13">
    <location>
        <position position="233"/>
    </location>
    <ligand>
        <name>heme c</name>
        <dbReference type="ChEBI" id="CHEBI:61717"/>
        <label>2</label>
    </ligand>
</feature>
<keyword evidence="3" id="KW-0813">Transport</keyword>
<keyword evidence="6" id="KW-0732">Signal</keyword>
<evidence type="ECO:0000259" key="15">
    <source>
        <dbReference type="PROSITE" id="PS51007"/>
    </source>
</evidence>
<dbReference type="FunFam" id="1.10.760.10:FF:000019">
    <property type="entry name" value="Di-heme cytochrome C peroxidase"/>
    <property type="match status" value="1"/>
</dbReference>
<evidence type="ECO:0000256" key="3">
    <source>
        <dbReference type="ARBA" id="ARBA00022448"/>
    </source>
</evidence>
<evidence type="ECO:0000256" key="2">
    <source>
        <dbReference type="ARBA" id="ARBA00004856"/>
    </source>
</evidence>
<feature type="binding site" description="covalent" evidence="13">
    <location>
        <position position="230"/>
    </location>
    <ligand>
        <name>heme c</name>
        <dbReference type="ChEBI" id="CHEBI:61717"/>
        <label>2</label>
    </ligand>
</feature>
<dbReference type="GO" id="GO:0020037">
    <property type="term" value="F:heme binding"/>
    <property type="evidence" value="ECO:0007669"/>
    <property type="project" value="InterPro"/>
</dbReference>
<dbReference type="GO" id="GO:0004130">
    <property type="term" value="F:cytochrome-c peroxidase activity"/>
    <property type="evidence" value="ECO:0007669"/>
    <property type="project" value="TreeGrafter"/>
</dbReference>
<evidence type="ECO:0000313" key="17">
    <source>
        <dbReference type="Proteomes" id="UP000242313"/>
    </source>
</evidence>
<dbReference type="PROSITE" id="PS51007">
    <property type="entry name" value="CYTC"/>
    <property type="match status" value="1"/>
</dbReference>
<evidence type="ECO:0000256" key="10">
    <source>
        <dbReference type="ARBA" id="ARBA00023004"/>
    </source>
</evidence>
<feature type="domain" description="Cytochrome c" evidence="15">
    <location>
        <begin position="215"/>
        <end position="350"/>
    </location>
</feature>
<keyword evidence="10 14" id="KW-0408">Iron</keyword>
<comment type="caution">
    <text evidence="16">The sequence shown here is derived from an EMBL/GenBank/DDBJ whole genome shotgun (WGS) entry which is preliminary data.</text>
</comment>
<feature type="binding site" description="axial binding residue" evidence="14">
    <location>
        <position position="105"/>
    </location>
    <ligand>
        <name>heme c</name>
        <dbReference type="ChEBI" id="CHEBI:61717"/>
        <label>1</label>
    </ligand>
    <ligandPart>
        <name>Fe</name>
        <dbReference type="ChEBI" id="CHEBI:18248"/>
    </ligandPart>
</feature>
<evidence type="ECO:0000256" key="11">
    <source>
        <dbReference type="ARBA" id="ARBA00058991"/>
    </source>
</evidence>
<dbReference type="PIRSF" id="PIRSF000294">
    <property type="entry name" value="Cytochrome-c_peroxidase"/>
    <property type="match status" value="1"/>
</dbReference>